<proteinExistence type="inferred from homology"/>
<keyword evidence="4" id="KW-1185">Reference proteome</keyword>
<dbReference type="HAMAP" id="MF_01054">
    <property type="entry name" value="UPF0237"/>
    <property type="match status" value="1"/>
</dbReference>
<dbReference type="GeneID" id="97995517"/>
<accession>A0A3E2B372</accession>
<dbReference type="Gene3D" id="3.30.70.260">
    <property type="match status" value="1"/>
</dbReference>
<protein>
    <recommendedName>
        <fullName evidence="1">UPF0237 protein DV520_07215</fullName>
    </recommendedName>
</protein>
<dbReference type="InterPro" id="IPR022986">
    <property type="entry name" value="UPF0237_ACT"/>
</dbReference>
<dbReference type="PANTHER" id="PTHR34875:SF6">
    <property type="entry name" value="UPF0237 PROTEIN MJ1558"/>
    <property type="match status" value="1"/>
</dbReference>
<evidence type="ECO:0000313" key="4">
    <source>
        <dbReference type="Proteomes" id="UP000260649"/>
    </source>
</evidence>
<dbReference type="SUPFAM" id="SSF55021">
    <property type="entry name" value="ACT-like"/>
    <property type="match status" value="1"/>
</dbReference>
<dbReference type="Pfam" id="PF13740">
    <property type="entry name" value="ACT_6"/>
    <property type="match status" value="1"/>
</dbReference>
<evidence type="ECO:0000313" key="3">
    <source>
        <dbReference type="EMBL" id="RFT06406.1"/>
    </source>
</evidence>
<dbReference type="NCBIfam" id="NF001220">
    <property type="entry name" value="PRK00194.1"/>
    <property type="match status" value="1"/>
</dbReference>
<name>A0A3E2B372_9FIRM</name>
<comment type="caution">
    <text evidence="3">The sequence shown here is derived from an EMBL/GenBank/DDBJ whole genome shotgun (WGS) entry which is preliminary data.</text>
</comment>
<dbReference type="PANTHER" id="PTHR34875">
    <property type="entry name" value="UPF0237 PROTEIN MJ1558"/>
    <property type="match status" value="1"/>
</dbReference>
<evidence type="ECO:0000259" key="2">
    <source>
        <dbReference type="PROSITE" id="PS51671"/>
    </source>
</evidence>
<dbReference type="PROSITE" id="PS51671">
    <property type="entry name" value="ACT"/>
    <property type="match status" value="1"/>
</dbReference>
<dbReference type="Proteomes" id="UP000260649">
    <property type="component" value="Unassembled WGS sequence"/>
</dbReference>
<dbReference type="InterPro" id="IPR050990">
    <property type="entry name" value="UPF0237/GcvR_regulator"/>
</dbReference>
<dbReference type="AlphaFoldDB" id="A0A3E2B372"/>
<evidence type="ECO:0000256" key="1">
    <source>
        <dbReference type="HAMAP-Rule" id="MF_01054"/>
    </source>
</evidence>
<gene>
    <name evidence="3" type="ORF">DV520_07215</name>
</gene>
<dbReference type="InterPro" id="IPR002912">
    <property type="entry name" value="ACT_dom"/>
</dbReference>
<feature type="domain" description="ACT" evidence="2">
    <location>
        <begin position="4"/>
        <end position="83"/>
    </location>
</feature>
<comment type="similarity">
    <text evidence="1">Belongs to the UPF0237 family.</text>
</comment>
<organism evidence="3 4">
    <name type="scientific">Evtepia gabavorous</name>
    <dbReference type="NCBI Taxonomy" id="2211183"/>
    <lineage>
        <taxon>Bacteria</taxon>
        <taxon>Bacillati</taxon>
        <taxon>Bacillota</taxon>
        <taxon>Clostridia</taxon>
        <taxon>Eubacteriales</taxon>
        <taxon>Evtepia</taxon>
    </lineage>
</organism>
<reference evidence="3 4" key="1">
    <citation type="submission" date="2018-07" db="EMBL/GenBank/DDBJ databases">
        <title>GABA Modulating Bacteria of the Human Gut Microbiota.</title>
        <authorList>
            <person name="Strandwitz P."/>
            <person name="Kim K.H."/>
            <person name="Terekhova D."/>
            <person name="Liu J.K."/>
            <person name="Sharma A."/>
            <person name="Levering J."/>
            <person name="Mcdonald D."/>
            <person name="Dietrich D."/>
            <person name="Ramadhar T.R."/>
            <person name="Lekbua A."/>
            <person name="Mroue N."/>
            <person name="Liston C."/>
            <person name="Stewart E.J."/>
            <person name="Dubin M.J."/>
            <person name="Zengler K."/>
            <person name="Knight R."/>
            <person name="Gilbert J.A."/>
            <person name="Clardy J."/>
            <person name="Lewis K."/>
        </authorList>
    </citation>
    <scope>NUCLEOTIDE SEQUENCE [LARGE SCALE GENOMIC DNA]</scope>
    <source>
        <strain evidence="3 4">KLE1738</strain>
    </source>
</reference>
<dbReference type="RefSeq" id="WP_117142289.1">
    <property type="nucleotide sequence ID" value="NZ_CAKXKJ010000001.1"/>
</dbReference>
<dbReference type="CDD" id="cd04872">
    <property type="entry name" value="ACT_1ZPV"/>
    <property type="match status" value="1"/>
</dbReference>
<sequence length="90" mass="9776">MRAVITVAGKDRVGIIASVTQTLAQQNVNVLDITQTILPPDFFTMVMLVDAGAAKVPFGELADQMSALGDQMGMVIRAQREDTFQAMHRI</sequence>
<dbReference type="EMBL" id="QQRQ01000010">
    <property type="protein sequence ID" value="RFT06406.1"/>
    <property type="molecule type" value="Genomic_DNA"/>
</dbReference>
<dbReference type="InterPro" id="IPR045865">
    <property type="entry name" value="ACT-like_dom_sf"/>
</dbReference>
<dbReference type="OrthoDB" id="9803078at2"/>